<proteinExistence type="predicted"/>
<protein>
    <submittedName>
        <fullName evidence="1">Putative orfan</fullName>
    </submittedName>
</protein>
<name>A0A6N1NL42_9VIRU</name>
<organism evidence="1">
    <name type="scientific">Tupanvirus soda lake</name>
    <dbReference type="NCBI Taxonomy" id="2126985"/>
    <lineage>
        <taxon>Viruses</taxon>
        <taxon>Varidnaviria</taxon>
        <taxon>Bamfordvirae</taxon>
        <taxon>Nucleocytoviricota</taxon>
        <taxon>Megaviricetes</taxon>
        <taxon>Imitervirales</taxon>
        <taxon>Mimiviridae</taxon>
        <taxon>Megamimivirinae</taxon>
        <taxon>Tupanvirus</taxon>
        <taxon>Tupanvirus salinum</taxon>
    </lineage>
</organism>
<dbReference type="KEGG" id="vg:80518677"/>
<reference evidence="1" key="1">
    <citation type="submission" date="2017-01" db="EMBL/GenBank/DDBJ databases">
        <authorList>
            <person name="Assis F.L."/>
            <person name="Abrahao J.S."/>
            <person name="Silva L."/>
            <person name="Khalil J.B."/>
            <person name="Rodrigues R."/>
            <person name="Silva L.S."/>
            <person name="Arantes T."/>
            <person name="Boratto P."/>
            <person name="Andrade M."/>
            <person name="Kroon E.G."/>
            <person name="Ribeiro B."/>
            <person name="Bergier I."/>
            <person name="Seligmann H."/>
            <person name="Ghigo E."/>
            <person name="Colson P."/>
            <person name="Levasseur A."/>
            <person name="Raoult D."/>
            <person name="Scola B.L."/>
        </authorList>
    </citation>
    <scope>NUCLEOTIDE SEQUENCE</scope>
    <source>
        <strain evidence="1">Soda lake</strain>
    </source>
</reference>
<accession>A0A6N1NL42</accession>
<dbReference type="RefSeq" id="YP_010781913.1">
    <property type="nucleotide sequence ID" value="NC_075039.1"/>
</dbReference>
<dbReference type="GeneID" id="80518677"/>
<reference evidence="1" key="2">
    <citation type="journal article" date="2018" name="Nat. Commun.">
        <title>Tailed giant Tupanvirus possesses the most complete translational apparatus of the known virosphere.</title>
        <authorList>
            <person name="Abrahao J."/>
            <person name="Silva L."/>
            <person name="Silva L.S."/>
            <person name="Khalil J.Y.B."/>
            <person name="Rodrigues R."/>
            <person name="Arantes T."/>
            <person name="Assis F."/>
            <person name="Boratto P."/>
            <person name="Andrade M."/>
            <person name="Kroon E.G."/>
            <person name="Ribeiro B."/>
            <person name="Bergier I."/>
            <person name="Seligmann H."/>
            <person name="Ghigo E."/>
            <person name="Colson P."/>
            <person name="Levasseur A."/>
            <person name="Kroemer G."/>
            <person name="Raoult D."/>
            <person name="La Scola B."/>
        </authorList>
    </citation>
    <scope>NUCLEOTIDE SEQUENCE [LARGE SCALE GENOMIC DNA]</scope>
    <source>
        <strain evidence="1">Soda lake</strain>
    </source>
</reference>
<dbReference type="EMBL" id="KY523104">
    <property type="protein sequence ID" value="QKU35255.1"/>
    <property type="molecule type" value="Genomic_DNA"/>
</dbReference>
<evidence type="ECO:0000313" key="1">
    <source>
        <dbReference type="EMBL" id="QKU35255.1"/>
    </source>
</evidence>
<sequence length="242" mass="27882">MEVLCIGLITASSFFAIVNDIARREKFNNLMKNKTDGKFKLIEGVVNSQYSIPSINPECYEKIIGKKITGSTKSYHTYYTNQTIYTDGKTSIQIPVAQTYEEWNKDNVSRQFVNDIFLSNFGMSTIRLFFPQTAKIMWDKKYTKVVNNSETKEKILLNDQYKYVFGSSSNMTTIETKNVNLVGNNNNDNNNVVVKYIGDESFVKNKIRSDHYGISNWKTCLYSLVLTSSLLYMTSQTNQKRR</sequence>